<feature type="region of interest" description="Disordered" evidence="1">
    <location>
        <begin position="551"/>
        <end position="725"/>
    </location>
</feature>
<feature type="compositionally biased region" description="Polar residues" evidence="1">
    <location>
        <begin position="342"/>
        <end position="357"/>
    </location>
</feature>
<name>A0A9P6C9A7_9AGAR</name>
<dbReference type="SUPFAM" id="SSF54236">
    <property type="entry name" value="Ubiquitin-like"/>
    <property type="match status" value="1"/>
</dbReference>
<dbReference type="Proteomes" id="UP000807342">
    <property type="component" value="Unassembled WGS sequence"/>
</dbReference>
<feature type="domain" description="PH" evidence="2">
    <location>
        <begin position="1003"/>
        <end position="1108"/>
    </location>
</feature>
<dbReference type="Gene3D" id="3.10.20.90">
    <property type="entry name" value="Phosphatidylinositol 3-kinase Catalytic Subunit, Chain A, domain 1"/>
    <property type="match status" value="1"/>
</dbReference>
<gene>
    <name evidence="3" type="ORF">P691DRAFT_755968</name>
</gene>
<feature type="compositionally biased region" description="Low complexity" evidence="1">
    <location>
        <begin position="358"/>
        <end position="374"/>
    </location>
</feature>
<feature type="compositionally biased region" description="Basic and acidic residues" evidence="1">
    <location>
        <begin position="325"/>
        <end position="335"/>
    </location>
</feature>
<feature type="compositionally biased region" description="Basic and acidic residues" evidence="1">
    <location>
        <begin position="819"/>
        <end position="831"/>
    </location>
</feature>
<feature type="compositionally biased region" description="Low complexity" evidence="1">
    <location>
        <begin position="581"/>
        <end position="593"/>
    </location>
</feature>
<feature type="compositionally biased region" description="Polar residues" evidence="1">
    <location>
        <begin position="853"/>
        <end position="862"/>
    </location>
</feature>
<feature type="region of interest" description="Disordered" evidence="1">
    <location>
        <begin position="482"/>
        <end position="513"/>
    </location>
</feature>
<feature type="compositionally biased region" description="Basic and acidic residues" evidence="1">
    <location>
        <begin position="838"/>
        <end position="850"/>
    </location>
</feature>
<dbReference type="OrthoDB" id="43122at2759"/>
<feature type="compositionally biased region" description="Pro residues" evidence="1">
    <location>
        <begin position="881"/>
        <end position="895"/>
    </location>
</feature>
<keyword evidence="4" id="KW-1185">Reference proteome</keyword>
<feature type="region of interest" description="Disordered" evidence="1">
    <location>
        <begin position="773"/>
        <end position="895"/>
    </location>
</feature>
<evidence type="ECO:0000313" key="4">
    <source>
        <dbReference type="Proteomes" id="UP000807342"/>
    </source>
</evidence>
<dbReference type="InterPro" id="IPR011993">
    <property type="entry name" value="PH-like_dom_sf"/>
</dbReference>
<feature type="compositionally biased region" description="Polar residues" evidence="1">
    <location>
        <begin position="806"/>
        <end position="818"/>
    </location>
</feature>
<feature type="compositionally biased region" description="Low complexity" evidence="1">
    <location>
        <begin position="18"/>
        <end position="29"/>
    </location>
</feature>
<accession>A0A9P6C9A7</accession>
<proteinExistence type="predicted"/>
<dbReference type="InterPro" id="IPR001849">
    <property type="entry name" value="PH_domain"/>
</dbReference>
<evidence type="ECO:0000256" key="1">
    <source>
        <dbReference type="SAM" id="MobiDB-lite"/>
    </source>
</evidence>
<dbReference type="SMART" id="SM00233">
    <property type="entry name" value="PH"/>
    <property type="match status" value="1"/>
</dbReference>
<dbReference type="Gene3D" id="2.30.29.30">
    <property type="entry name" value="Pleckstrin-homology domain (PH domain)/Phosphotyrosine-binding domain (PTB)"/>
    <property type="match status" value="1"/>
</dbReference>
<feature type="compositionally biased region" description="Basic and acidic residues" evidence="1">
    <location>
        <begin position="637"/>
        <end position="651"/>
    </location>
</feature>
<feature type="compositionally biased region" description="Polar residues" evidence="1">
    <location>
        <begin position="109"/>
        <end position="130"/>
    </location>
</feature>
<dbReference type="EMBL" id="MU151066">
    <property type="protein sequence ID" value="KAF9452933.1"/>
    <property type="molecule type" value="Genomic_DNA"/>
</dbReference>
<dbReference type="InterPro" id="IPR029071">
    <property type="entry name" value="Ubiquitin-like_domsf"/>
</dbReference>
<organism evidence="3 4">
    <name type="scientific">Macrolepiota fuliginosa MF-IS2</name>
    <dbReference type="NCBI Taxonomy" id="1400762"/>
    <lineage>
        <taxon>Eukaryota</taxon>
        <taxon>Fungi</taxon>
        <taxon>Dikarya</taxon>
        <taxon>Basidiomycota</taxon>
        <taxon>Agaricomycotina</taxon>
        <taxon>Agaricomycetes</taxon>
        <taxon>Agaricomycetidae</taxon>
        <taxon>Agaricales</taxon>
        <taxon>Agaricineae</taxon>
        <taxon>Agaricaceae</taxon>
        <taxon>Macrolepiota</taxon>
    </lineage>
</organism>
<feature type="region of interest" description="Disordered" evidence="1">
    <location>
        <begin position="18"/>
        <end position="47"/>
    </location>
</feature>
<sequence length="1167" mass="126338">MTKKRRSLQAILIPSFLQSPLTSPTSPSFARSRADSGASPTNDSNYLIPPVVEGEIAQSISAITSPRASPPPSFLLDDDPFANLTAAPSEVAQRLLVVQQSPVKPVDVKSNQPRSPLTSTPFERISMSTPSSPPAVKTPVHSRASSKSVSGRMPVPAHQKPAFAPKPSLPSLDTLSRMNVVLTKKVRRGHVGAGLPFEPWDHPEDVALFSEKHPSTTPTSPSAIFASNLPSVVDRFPETFATSDSPDVESYPSASDPILADEISDSVSKSVLVEPETHSDVSARFINHHEVPSSIDVTVASSDQESVSAASLLLPDTTIPPSRYNDSDPELRCTTDPEAFDSPSTPALSPSNGSLNESLASLSRSASTSSSGSGDYDFGVAPTSRYGNDVIDGGLAPQDSAAGGNSILNSPPAEDDDYFFFPTIGYTSAAAISNWRDDTVHRRESYDDEDLVTSPVTSVYFECLGEPGMLMDSNRHHQLPGGLGGGHASASVRVGDPRFAGDSSEGGIVDGADYDGYRGGGSSGNYYSYSQAPAGGAHGSYGNGWTGGVRRSATGGGAGSGRGNGEDERNLRRPSRPSAFSSATTTTSSSSEVTSEEEDESADETKGLNTSKSSDDDVPLARSIPTALIAQKSIRKQVREERDQRRRERADQATVSRSETRSRQTTLRPAGASGPAVSQGLFSSSQEAAIHATATASASTRPTARPRTQTLPGRTAPPFSPEDLTKKLQDVQVFSSLRHRRGPSSGLNGDVDAYGVLARHSDINAVSEGFVAPPRTTLRPSRSLHRLQGQGRPSEEHRSVPLPVNATMQLQRAKSQSRLRGEDRPTFEDASRVPVPRMSEDQKRLAREPSVRSARSASTRPSVDTDRRPTRPNTADREQRPPVPPLPAAIPELPAPPRQMTQQRVFIGDMQRYNVVEVDDTTSAGDVIEMLESQGSLKGWVGIGEWMVWEVAHDFGMERPVRHYERLSDVQASWNKDKMVNMFVVRLTPLGPLLSRSAIPSSSPTHAGYVEWESKRGKWSKRWLQLREHSLWISKRDNGKDQSLLCSLSNFDAYRFSRPYKSPKPFAFAIKSTDKLSFFENTSDYKHIISCSEKDGKVWMEKILLARSYVLHQERNVLFNPKSYGGQPTIATSGLTRAVTQRRPSQPLVAVANSDLFEPGSLLHRKG</sequence>
<feature type="compositionally biased region" description="Gly residues" evidence="1">
    <location>
        <begin position="554"/>
        <end position="563"/>
    </location>
</feature>
<feature type="region of interest" description="Disordered" evidence="1">
    <location>
        <begin position="311"/>
        <end position="375"/>
    </location>
</feature>
<feature type="compositionally biased region" description="Low complexity" evidence="1">
    <location>
        <begin position="692"/>
        <end position="708"/>
    </location>
</feature>
<dbReference type="SUPFAM" id="SSF50729">
    <property type="entry name" value="PH domain-like"/>
    <property type="match status" value="1"/>
</dbReference>
<dbReference type="PANTHER" id="PTHR38700">
    <property type="entry name" value="YALI0E22418P"/>
    <property type="match status" value="1"/>
</dbReference>
<dbReference type="PANTHER" id="PTHR38700:SF1">
    <property type="entry name" value="PH DOMAIN-CONTAINING PROTEIN"/>
    <property type="match status" value="1"/>
</dbReference>
<protein>
    <recommendedName>
        <fullName evidence="2">PH domain-containing protein</fullName>
    </recommendedName>
</protein>
<evidence type="ECO:0000259" key="2">
    <source>
        <dbReference type="PROSITE" id="PS50003"/>
    </source>
</evidence>
<evidence type="ECO:0000313" key="3">
    <source>
        <dbReference type="EMBL" id="KAF9452933.1"/>
    </source>
</evidence>
<feature type="compositionally biased region" description="Basic and acidic residues" evidence="1">
    <location>
        <begin position="863"/>
        <end position="880"/>
    </location>
</feature>
<dbReference type="PROSITE" id="PS50003">
    <property type="entry name" value="PH_DOMAIN"/>
    <property type="match status" value="1"/>
</dbReference>
<comment type="caution">
    <text evidence="3">The sequence shown here is derived from an EMBL/GenBank/DDBJ whole genome shotgun (WGS) entry which is preliminary data.</text>
</comment>
<feature type="region of interest" description="Disordered" evidence="1">
    <location>
        <begin position="106"/>
        <end position="170"/>
    </location>
</feature>
<dbReference type="AlphaFoldDB" id="A0A9P6C9A7"/>
<reference evidence="3" key="1">
    <citation type="submission" date="2020-11" db="EMBL/GenBank/DDBJ databases">
        <authorList>
            <consortium name="DOE Joint Genome Institute"/>
            <person name="Ahrendt S."/>
            <person name="Riley R."/>
            <person name="Andreopoulos W."/>
            <person name="Labutti K."/>
            <person name="Pangilinan J."/>
            <person name="Ruiz-Duenas F.J."/>
            <person name="Barrasa J.M."/>
            <person name="Sanchez-Garcia M."/>
            <person name="Camarero S."/>
            <person name="Miyauchi S."/>
            <person name="Serrano A."/>
            <person name="Linde D."/>
            <person name="Babiker R."/>
            <person name="Drula E."/>
            <person name="Ayuso-Fernandez I."/>
            <person name="Pacheco R."/>
            <person name="Padilla G."/>
            <person name="Ferreira P."/>
            <person name="Barriuso J."/>
            <person name="Kellner H."/>
            <person name="Castanera R."/>
            <person name="Alfaro M."/>
            <person name="Ramirez L."/>
            <person name="Pisabarro A.G."/>
            <person name="Kuo A."/>
            <person name="Tritt A."/>
            <person name="Lipzen A."/>
            <person name="He G."/>
            <person name="Yan M."/>
            <person name="Ng V."/>
            <person name="Cullen D."/>
            <person name="Martin F."/>
            <person name="Rosso M.-N."/>
            <person name="Henrissat B."/>
            <person name="Hibbett D."/>
            <person name="Martinez A.T."/>
            <person name="Grigoriev I.V."/>
        </authorList>
    </citation>
    <scope>NUCLEOTIDE SEQUENCE</scope>
    <source>
        <strain evidence="3">MF-IS2</strain>
    </source>
</reference>